<evidence type="ECO:0000256" key="2">
    <source>
        <dbReference type="ARBA" id="ARBA00022814"/>
    </source>
</evidence>
<evidence type="ECO:0000256" key="3">
    <source>
        <dbReference type="ARBA" id="ARBA00022884"/>
    </source>
</evidence>
<dbReference type="GO" id="GO:0003723">
    <property type="term" value="F:RNA binding"/>
    <property type="evidence" value="ECO:0007669"/>
    <property type="project" value="UniProtKB-UniRule"/>
</dbReference>
<reference evidence="9" key="1">
    <citation type="submission" date="2016-04" db="EMBL/GenBank/DDBJ databases">
        <authorList>
            <person name="Tagini F."/>
        </authorList>
    </citation>
    <scope>NUCLEOTIDE SEQUENCE [LARGE SCALE GENOMIC DNA]</scope>
    <source>
        <strain evidence="9">CHUV0807</strain>
    </source>
</reference>
<evidence type="ECO:0000256" key="4">
    <source>
        <dbReference type="ARBA" id="ARBA00023015"/>
    </source>
</evidence>
<dbReference type="SUPFAM" id="SSF48013">
    <property type="entry name" value="NusB-like"/>
    <property type="match status" value="1"/>
</dbReference>
<proteinExistence type="inferred from homology"/>
<dbReference type="EMBL" id="FKLO01000076">
    <property type="protein sequence ID" value="SAM70990.1"/>
    <property type="molecule type" value="Genomic_DNA"/>
</dbReference>
<sequence>MKNLKRQAIEQRSRARRQLLQALYQWQMSGDDPWSVRRNRLVDPKTGDIDDDYFNAAFDTISEKRDLYDTRVAEHTHRRPSTLDPVERAILWIGMYELIERFDIHPTVTINEAVELAKQFGAADSYKYINATLDKLGKALRPNG</sequence>
<evidence type="ECO:0000313" key="8">
    <source>
        <dbReference type="EMBL" id="SAM70990.1"/>
    </source>
</evidence>
<dbReference type="NCBIfam" id="TIGR01951">
    <property type="entry name" value="nusB"/>
    <property type="match status" value="1"/>
</dbReference>
<keyword evidence="4 6" id="KW-0805">Transcription regulation</keyword>
<evidence type="ECO:0000256" key="6">
    <source>
        <dbReference type="HAMAP-Rule" id="MF_00073"/>
    </source>
</evidence>
<evidence type="ECO:0000313" key="9">
    <source>
        <dbReference type="Proteomes" id="UP000190837"/>
    </source>
</evidence>
<dbReference type="InterPro" id="IPR035926">
    <property type="entry name" value="NusB-like_sf"/>
</dbReference>
<comment type="similarity">
    <text evidence="1 6">Belongs to the NusB family.</text>
</comment>
<comment type="function">
    <text evidence="6">Involved in transcription antitermination. Required for transcription of ribosomal RNA (rRNA) genes. Binds specifically to the boxA antiterminator sequence of the ribosomal RNA (rrn) operons.</text>
</comment>
<feature type="domain" description="NusB/RsmB/TIM44" evidence="7">
    <location>
        <begin position="14"/>
        <end position="136"/>
    </location>
</feature>
<evidence type="ECO:0000259" key="7">
    <source>
        <dbReference type="Pfam" id="PF01029"/>
    </source>
</evidence>
<dbReference type="GO" id="GO:0006353">
    <property type="term" value="P:DNA-templated transcription termination"/>
    <property type="evidence" value="ECO:0007669"/>
    <property type="project" value="UniProtKB-UniRule"/>
</dbReference>
<dbReference type="Proteomes" id="UP000190837">
    <property type="component" value="Unassembled WGS sequence"/>
</dbReference>
<dbReference type="GO" id="GO:0005829">
    <property type="term" value="C:cytosol"/>
    <property type="evidence" value="ECO:0007669"/>
    <property type="project" value="TreeGrafter"/>
</dbReference>
<evidence type="ECO:0000256" key="5">
    <source>
        <dbReference type="ARBA" id="ARBA00023163"/>
    </source>
</evidence>
<dbReference type="RefSeq" id="WP_079541963.1">
    <property type="nucleotide sequence ID" value="NZ_CP171111.1"/>
</dbReference>
<dbReference type="GO" id="GO:0031564">
    <property type="term" value="P:transcription antitermination"/>
    <property type="evidence" value="ECO:0007669"/>
    <property type="project" value="UniProtKB-KW"/>
</dbReference>
<evidence type="ECO:0000256" key="1">
    <source>
        <dbReference type="ARBA" id="ARBA00005952"/>
    </source>
</evidence>
<protein>
    <recommendedName>
        <fullName evidence="6">Transcription antitermination protein NusB</fullName>
    </recommendedName>
    <alternativeName>
        <fullName evidence="6">Antitermination factor NusB</fullName>
    </alternativeName>
</protein>
<keyword evidence="5 6" id="KW-0804">Transcription</keyword>
<keyword evidence="3 6" id="KW-0694">RNA-binding</keyword>
<dbReference type="PANTHER" id="PTHR11078:SF3">
    <property type="entry name" value="ANTITERMINATION NUSB DOMAIN-CONTAINING PROTEIN"/>
    <property type="match status" value="1"/>
</dbReference>
<dbReference type="Pfam" id="PF01029">
    <property type="entry name" value="NusB"/>
    <property type="match status" value="1"/>
</dbReference>
<keyword evidence="2 6" id="KW-0889">Transcription antitermination</keyword>
<dbReference type="Gene3D" id="1.10.940.10">
    <property type="entry name" value="NusB-like"/>
    <property type="match status" value="1"/>
</dbReference>
<accession>A0A1C3H6Z8</accession>
<gene>
    <name evidence="6" type="primary">nusB</name>
    <name evidence="8" type="ORF">CHUV0807_2266</name>
</gene>
<organism evidence="8 9">
    <name type="scientific">Cardiobacterium hominis</name>
    <dbReference type="NCBI Taxonomy" id="2718"/>
    <lineage>
        <taxon>Bacteria</taxon>
        <taxon>Pseudomonadati</taxon>
        <taxon>Pseudomonadota</taxon>
        <taxon>Gammaproteobacteria</taxon>
        <taxon>Cardiobacteriales</taxon>
        <taxon>Cardiobacteriaceae</taxon>
        <taxon>Cardiobacterium</taxon>
    </lineage>
</organism>
<name>A0A1C3H6Z8_9GAMM</name>
<dbReference type="AlphaFoldDB" id="A0A1C3H6Z8"/>
<dbReference type="InterPro" id="IPR006027">
    <property type="entry name" value="NusB_RsmB_TIM44"/>
</dbReference>
<dbReference type="PANTHER" id="PTHR11078">
    <property type="entry name" value="N UTILIZATION SUBSTANCE PROTEIN B-RELATED"/>
    <property type="match status" value="1"/>
</dbReference>
<dbReference type="InterPro" id="IPR011605">
    <property type="entry name" value="NusB_fam"/>
</dbReference>
<dbReference type="HAMAP" id="MF_00073">
    <property type="entry name" value="NusB"/>
    <property type="match status" value="1"/>
</dbReference>